<evidence type="ECO:0000259" key="21">
    <source>
        <dbReference type="Pfam" id="PF18913"/>
    </source>
</evidence>
<protein>
    <recommendedName>
        <fullName evidence="17">Sedoheptulose-1,7-bisphosphatase, chloroplastic</fullName>
        <ecNumber evidence="6">3.1.3.37</ecNumber>
    </recommendedName>
    <alternativeName>
        <fullName evidence="18">SED(1,7)P2ase</fullName>
    </alternativeName>
    <alternativeName>
        <fullName evidence="19">Sedoheptulose bisphosphatase</fullName>
    </alternativeName>
</protein>
<feature type="domain" description="Fructose-1-6-bisphosphatase class 1 C-terminal" evidence="21">
    <location>
        <begin position="492"/>
        <end position="609"/>
    </location>
</feature>
<dbReference type="InterPro" id="IPR033391">
    <property type="entry name" value="FBPase_N"/>
</dbReference>
<evidence type="ECO:0000256" key="2">
    <source>
        <dbReference type="ARBA" id="ARBA00004229"/>
    </source>
</evidence>
<keyword evidence="9" id="KW-0934">Plastid</keyword>
<dbReference type="SUPFAM" id="SSF56655">
    <property type="entry name" value="Carbohydrate phosphatase"/>
    <property type="match status" value="1"/>
</dbReference>
<dbReference type="InterPro" id="IPR044015">
    <property type="entry name" value="FBPase_C_dom"/>
</dbReference>
<proteinExistence type="inferred from homology"/>
<dbReference type="Pfam" id="PF18913">
    <property type="entry name" value="FBPase_C"/>
    <property type="match status" value="1"/>
</dbReference>
<reference evidence="22 23" key="1">
    <citation type="journal article" date="2014" name="Genome Biol.">
        <title>Transcriptome and methylome profiling reveals relics of genome dominance in the mesopolyploid Brassica oleracea.</title>
        <authorList>
            <person name="Parkin I.A."/>
            <person name="Koh C."/>
            <person name="Tang H."/>
            <person name="Robinson S.J."/>
            <person name="Kagale S."/>
            <person name="Clarke W.E."/>
            <person name="Town C.D."/>
            <person name="Nixon J."/>
            <person name="Krishnakumar V."/>
            <person name="Bidwell S.L."/>
            <person name="Denoeud F."/>
            <person name="Belcram H."/>
            <person name="Links M.G."/>
            <person name="Just J."/>
            <person name="Clarke C."/>
            <person name="Bender T."/>
            <person name="Huebert T."/>
            <person name="Mason A.S."/>
            <person name="Pires J.C."/>
            <person name="Barker G."/>
            <person name="Moore J."/>
            <person name="Walley P.G."/>
            <person name="Manoli S."/>
            <person name="Batley J."/>
            <person name="Edwards D."/>
            <person name="Nelson M.N."/>
            <person name="Wang X."/>
            <person name="Paterson A.H."/>
            <person name="King G."/>
            <person name="Bancroft I."/>
            <person name="Chalhoub B."/>
            <person name="Sharpe A.G."/>
        </authorList>
    </citation>
    <scope>NUCLEOTIDE SEQUENCE</scope>
    <source>
        <strain evidence="22 23">cv. TO1000</strain>
    </source>
</reference>
<dbReference type="GO" id="GO:0006000">
    <property type="term" value="P:fructose metabolic process"/>
    <property type="evidence" value="ECO:0007669"/>
    <property type="project" value="TreeGrafter"/>
</dbReference>
<evidence type="ECO:0000256" key="1">
    <source>
        <dbReference type="ARBA" id="ARBA00001946"/>
    </source>
</evidence>
<comment type="similarity">
    <text evidence="4">Belongs to the FBPase class 1 family.</text>
</comment>
<keyword evidence="11" id="KW-0378">Hydrolase</keyword>
<dbReference type="GO" id="GO:0009507">
    <property type="term" value="C:chloroplast"/>
    <property type="evidence" value="ECO:0007669"/>
    <property type="project" value="UniProtKB-SubCell"/>
</dbReference>
<organism evidence="22 23">
    <name type="scientific">Brassica oleracea var. oleracea</name>
    <dbReference type="NCBI Taxonomy" id="109376"/>
    <lineage>
        <taxon>Eukaryota</taxon>
        <taxon>Viridiplantae</taxon>
        <taxon>Streptophyta</taxon>
        <taxon>Embryophyta</taxon>
        <taxon>Tracheophyta</taxon>
        <taxon>Spermatophyta</taxon>
        <taxon>Magnoliopsida</taxon>
        <taxon>eudicotyledons</taxon>
        <taxon>Gunneridae</taxon>
        <taxon>Pentapetalae</taxon>
        <taxon>rosids</taxon>
        <taxon>malvids</taxon>
        <taxon>Brassicales</taxon>
        <taxon>Brassicaceae</taxon>
        <taxon>Brassiceae</taxon>
        <taxon>Brassica</taxon>
    </lineage>
</organism>
<keyword evidence="7" id="KW-0150">Chloroplast</keyword>
<accession>A0A0D3CU13</accession>
<evidence type="ECO:0000256" key="13">
    <source>
        <dbReference type="ARBA" id="ARBA00022946"/>
    </source>
</evidence>
<keyword evidence="23" id="KW-1185">Reference proteome</keyword>
<evidence type="ECO:0000256" key="5">
    <source>
        <dbReference type="ARBA" id="ARBA00011738"/>
    </source>
</evidence>
<evidence type="ECO:0000259" key="20">
    <source>
        <dbReference type="Pfam" id="PF00316"/>
    </source>
</evidence>
<reference evidence="22" key="2">
    <citation type="submission" date="2015-03" db="UniProtKB">
        <authorList>
            <consortium name="EnsemblPlants"/>
        </authorList>
    </citation>
    <scope>IDENTIFICATION</scope>
</reference>
<keyword evidence="15" id="KW-0119">Carbohydrate metabolism</keyword>
<comment type="cofactor">
    <cofactor evidence="1">
        <name>Mg(2+)</name>
        <dbReference type="ChEBI" id="CHEBI:18420"/>
    </cofactor>
</comment>
<dbReference type="AlphaFoldDB" id="A0A0D3CU13"/>
<dbReference type="Gene3D" id="3.30.540.10">
    <property type="entry name" value="Fructose-1,6-Bisphosphatase, subunit A, domain 1"/>
    <property type="match status" value="1"/>
</dbReference>
<dbReference type="PRINTS" id="PR01958">
    <property type="entry name" value="S17BPHPHTASE"/>
</dbReference>
<evidence type="ECO:0000256" key="11">
    <source>
        <dbReference type="ARBA" id="ARBA00022801"/>
    </source>
</evidence>
<keyword evidence="14" id="KW-1015">Disulfide bond</keyword>
<keyword evidence="8" id="KW-0113">Calvin cycle</keyword>
<dbReference type="GO" id="GO:0046872">
    <property type="term" value="F:metal ion binding"/>
    <property type="evidence" value="ECO:0007669"/>
    <property type="project" value="UniProtKB-KW"/>
</dbReference>
<dbReference type="GO" id="GO:0019253">
    <property type="term" value="P:reductive pentose-phosphate cycle"/>
    <property type="evidence" value="ECO:0007669"/>
    <property type="project" value="UniProtKB-KW"/>
</dbReference>
<dbReference type="InterPro" id="IPR006912">
    <property type="entry name" value="Harbinger_derived_prot"/>
</dbReference>
<dbReference type="EnsemblPlants" id="Bo6g069840.1">
    <property type="protein sequence ID" value="Bo6g069840.1"/>
    <property type="gene ID" value="Bo6g069840"/>
</dbReference>
<evidence type="ECO:0000313" key="23">
    <source>
        <dbReference type="Proteomes" id="UP000032141"/>
    </source>
</evidence>
<dbReference type="Pfam" id="PF04827">
    <property type="entry name" value="Plant_tran"/>
    <property type="match status" value="1"/>
</dbReference>
<keyword evidence="10" id="KW-0479">Metal-binding</keyword>
<evidence type="ECO:0000256" key="9">
    <source>
        <dbReference type="ARBA" id="ARBA00022640"/>
    </source>
</evidence>
<feature type="domain" description="Fructose-1-6-bisphosphatase class I N-terminal" evidence="20">
    <location>
        <begin position="297"/>
        <end position="486"/>
    </location>
</feature>
<evidence type="ECO:0000256" key="8">
    <source>
        <dbReference type="ARBA" id="ARBA00022567"/>
    </source>
</evidence>
<dbReference type="PANTHER" id="PTHR11556:SF35">
    <property type="entry name" value="SEDOHEPTULOSE-1,7-BISPHOSPHATASE, CHLOROPLASTIC"/>
    <property type="match status" value="1"/>
</dbReference>
<dbReference type="Proteomes" id="UP000032141">
    <property type="component" value="Chromosome C6"/>
</dbReference>
<dbReference type="eggNOG" id="KOG1458">
    <property type="taxonomic scope" value="Eukaryota"/>
</dbReference>
<dbReference type="STRING" id="109376.A0A0D3CU13"/>
<dbReference type="InterPro" id="IPR023079">
    <property type="entry name" value="SBPase"/>
</dbReference>
<comment type="subcellular location">
    <subcellularLocation>
        <location evidence="2">Plastid</location>
        <location evidence="2">Chloroplast</location>
    </subcellularLocation>
</comment>
<evidence type="ECO:0000256" key="6">
    <source>
        <dbReference type="ARBA" id="ARBA00013045"/>
    </source>
</evidence>
<evidence type="ECO:0000256" key="7">
    <source>
        <dbReference type="ARBA" id="ARBA00022528"/>
    </source>
</evidence>
<sequence>RAPRVQYQVNGHHYGLPYYLTDGIYPRWSTFIQSISNPQSPEEQLFARVQESTRKDVERAFGVLQARFAIVKNPAILWDKRQIGMVMRTCIILHNMIVENERNGYTQCDISEFEEGESSRTSEVDMSYARKPSNLRAMLEIRSQMANQSQHISCPIAHHQSRKHIFSYCHVSLPELNIVLSSRKSLGFGLFVFLSPPFPLESSFSSSSINPRLQKYWQWRPASLATHVGSSSQASLLKDPLHLFLLLLPSLLHPASRICKFSYQQLLKSSSIFGDSLRLTPRSQLKATKAKNNGASTMTKCKIGQSLEEVLTQATPDKGLRTLLMCMGEALRTIAFKVRTASCGGTACVNSFGDEQLAVDMLANKLLFEAGLRLLCNTRMCVSTLALKKYLSFKTWEAPVEGGFSVAFDPLDGSSIVDTNFTVGTIFGVWPGDKLTGVTGADQVAAAMGIYGPRTTYVLAVKDFLELMSSCFLMKVSLWKWQHVKETTEINEGKMFSPGNLRATFDNSEYSKLIDYYVKEKYTLRYTGGMVPDVNQEKGIFTNVTSPTAKAKLRLLFEVAPLGFLVENAGGFSSDGYNKSVLDKTIVNLDDRTQVAYGSKNEIIHFEETLYGTSRLKNNVPIGATA</sequence>
<dbReference type="EC" id="3.1.3.37" evidence="6"/>
<evidence type="ECO:0000256" key="19">
    <source>
        <dbReference type="ARBA" id="ARBA00082094"/>
    </source>
</evidence>
<dbReference type="HOGENOM" id="CLU_437204_0_0_1"/>
<evidence type="ECO:0000313" key="22">
    <source>
        <dbReference type="EnsemblPlants" id="Bo6g069840.1"/>
    </source>
</evidence>
<comment type="catalytic activity">
    <reaction evidence="16">
        <text>D-sedoheptulose 1,7-bisphosphate + H2O = D-sedoheptulose 7-phosphate + phosphate</text>
        <dbReference type="Rhea" id="RHEA:17461"/>
        <dbReference type="ChEBI" id="CHEBI:15377"/>
        <dbReference type="ChEBI" id="CHEBI:43474"/>
        <dbReference type="ChEBI" id="CHEBI:57483"/>
        <dbReference type="ChEBI" id="CHEBI:58335"/>
        <dbReference type="EC" id="3.1.3.37"/>
    </reaction>
</comment>
<keyword evidence="13" id="KW-0809">Transit peptide</keyword>
<evidence type="ECO:0000256" key="16">
    <source>
        <dbReference type="ARBA" id="ARBA00034040"/>
    </source>
</evidence>
<evidence type="ECO:0000256" key="18">
    <source>
        <dbReference type="ARBA" id="ARBA00077067"/>
    </source>
</evidence>
<dbReference type="CDD" id="cd00354">
    <property type="entry name" value="FBPase"/>
    <property type="match status" value="1"/>
</dbReference>
<dbReference type="Gramene" id="Bo6g069840.1">
    <property type="protein sequence ID" value="Bo6g069840.1"/>
    <property type="gene ID" value="Bo6g069840"/>
</dbReference>
<comment type="subunit">
    <text evidence="5">Homodimer.</text>
</comment>
<comment type="pathway">
    <text evidence="3">Carbohydrate biosynthesis; Calvin cycle.</text>
</comment>
<dbReference type="InterPro" id="IPR000146">
    <property type="entry name" value="FBPase_class-1"/>
</dbReference>
<dbReference type="InterPro" id="IPR020548">
    <property type="entry name" value="Fructose_bisphosphatase_AS"/>
</dbReference>
<keyword evidence="12" id="KW-0460">Magnesium</keyword>
<evidence type="ECO:0000256" key="10">
    <source>
        <dbReference type="ARBA" id="ARBA00022723"/>
    </source>
</evidence>
<dbReference type="GO" id="GO:0042132">
    <property type="term" value="F:fructose 1,6-bisphosphate 1-phosphatase activity"/>
    <property type="evidence" value="ECO:0007669"/>
    <property type="project" value="TreeGrafter"/>
</dbReference>
<evidence type="ECO:0000256" key="17">
    <source>
        <dbReference type="ARBA" id="ARBA00070639"/>
    </source>
</evidence>
<dbReference type="FunFam" id="3.30.540.10:FF:000010">
    <property type="entry name" value="Sedoheptulose-1,7-bisphosphatase, chloroplastic"/>
    <property type="match status" value="1"/>
</dbReference>
<dbReference type="GO" id="GO:0006002">
    <property type="term" value="P:fructose 6-phosphate metabolic process"/>
    <property type="evidence" value="ECO:0007669"/>
    <property type="project" value="TreeGrafter"/>
</dbReference>
<name>A0A0D3CU13_BRAOL</name>
<dbReference type="PROSITE" id="PS00124">
    <property type="entry name" value="FBPASE"/>
    <property type="match status" value="1"/>
</dbReference>
<dbReference type="GO" id="GO:0030388">
    <property type="term" value="P:fructose 1,6-bisphosphate metabolic process"/>
    <property type="evidence" value="ECO:0007669"/>
    <property type="project" value="TreeGrafter"/>
</dbReference>
<evidence type="ECO:0000256" key="12">
    <source>
        <dbReference type="ARBA" id="ARBA00022842"/>
    </source>
</evidence>
<evidence type="ECO:0000256" key="15">
    <source>
        <dbReference type="ARBA" id="ARBA00023277"/>
    </source>
</evidence>
<evidence type="ECO:0000256" key="4">
    <source>
        <dbReference type="ARBA" id="ARBA00010941"/>
    </source>
</evidence>
<dbReference type="FunFam" id="3.40.190.80:FF:000008">
    <property type="entry name" value="Sedoheptulose-1,7-bisphosphatase, chloroplastic"/>
    <property type="match status" value="1"/>
</dbReference>
<dbReference type="Gene3D" id="3.40.190.80">
    <property type="match status" value="1"/>
</dbReference>
<dbReference type="GO" id="GO:0005986">
    <property type="term" value="P:sucrose biosynthetic process"/>
    <property type="evidence" value="ECO:0007669"/>
    <property type="project" value="TreeGrafter"/>
</dbReference>
<dbReference type="GO" id="GO:0050278">
    <property type="term" value="F:sedoheptulose-bisphosphatase activity"/>
    <property type="evidence" value="ECO:0007669"/>
    <property type="project" value="UniProtKB-EC"/>
</dbReference>
<dbReference type="GO" id="GO:0006094">
    <property type="term" value="P:gluconeogenesis"/>
    <property type="evidence" value="ECO:0007669"/>
    <property type="project" value="TreeGrafter"/>
</dbReference>
<dbReference type="PANTHER" id="PTHR11556">
    <property type="entry name" value="FRUCTOSE-1,6-BISPHOSPHATASE-RELATED"/>
    <property type="match status" value="1"/>
</dbReference>
<evidence type="ECO:0000256" key="14">
    <source>
        <dbReference type="ARBA" id="ARBA00023157"/>
    </source>
</evidence>
<evidence type="ECO:0000256" key="3">
    <source>
        <dbReference type="ARBA" id="ARBA00005215"/>
    </source>
</evidence>
<dbReference type="Pfam" id="PF00316">
    <property type="entry name" value="FBPase"/>
    <property type="match status" value="1"/>
</dbReference>